<evidence type="ECO:0000256" key="2">
    <source>
        <dbReference type="ARBA" id="ARBA00008974"/>
    </source>
</evidence>
<organism evidence="7 8">
    <name type="scientific">Catenulispora pinistramenti</name>
    <dbReference type="NCBI Taxonomy" id="2705254"/>
    <lineage>
        <taxon>Bacteria</taxon>
        <taxon>Bacillati</taxon>
        <taxon>Actinomycetota</taxon>
        <taxon>Actinomycetes</taxon>
        <taxon>Catenulisporales</taxon>
        <taxon>Catenulisporaceae</taxon>
        <taxon>Catenulispora</taxon>
    </lineage>
</organism>
<keyword evidence="8" id="KW-1185">Reference proteome</keyword>
<reference evidence="7 8" key="1">
    <citation type="submission" date="2020-02" db="EMBL/GenBank/DDBJ databases">
        <title>Acidophilic actinobacteria isolated from forest soil.</title>
        <authorList>
            <person name="Golinska P."/>
        </authorList>
    </citation>
    <scope>NUCLEOTIDE SEQUENCE [LARGE SCALE GENOMIC DNA]</scope>
    <source>
        <strain evidence="7 8">NL8</strain>
    </source>
</reference>
<proteinExistence type="inferred from homology"/>
<feature type="transmembrane region" description="Helical" evidence="6">
    <location>
        <begin position="271"/>
        <end position="290"/>
    </location>
</feature>
<feature type="transmembrane region" description="Helical" evidence="6">
    <location>
        <begin position="318"/>
        <end position="334"/>
    </location>
</feature>
<evidence type="ECO:0000256" key="3">
    <source>
        <dbReference type="ARBA" id="ARBA00022692"/>
    </source>
</evidence>
<feature type="transmembrane region" description="Helical" evidence="6">
    <location>
        <begin position="385"/>
        <end position="403"/>
    </location>
</feature>
<evidence type="ECO:0000313" key="8">
    <source>
        <dbReference type="Proteomes" id="UP000730482"/>
    </source>
</evidence>
<dbReference type="EMBL" id="JAAFYZ010000136">
    <property type="protein sequence ID" value="MBS2551357.1"/>
    <property type="molecule type" value="Genomic_DNA"/>
</dbReference>
<keyword evidence="4 6" id="KW-1133">Transmembrane helix</keyword>
<evidence type="ECO:0000256" key="4">
    <source>
        <dbReference type="ARBA" id="ARBA00022989"/>
    </source>
</evidence>
<gene>
    <name evidence="7" type="ORF">KGQ19_31260</name>
</gene>
<accession>A0ABS5KZE3</accession>
<feature type="transmembrane region" description="Helical" evidence="6">
    <location>
        <begin position="423"/>
        <end position="445"/>
    </location>
</feature>
<dbReference type="Gene3D" id="1.10.4160.10">
    <property type="entry name" value="Hydantoin permease"/>
    <property type="match status" value="1"/>
</dbReference>
<comment type="similarity">
    <text evidence="2">Belongs to the purine-cytosine permease (2.A.39) family.</text>
</comment>
<evidence type="ECO:0000256" key="1">
    <source>
        <dbReference type="ARBA" id="ARBA00004141"/>
    </source>
</evidence>
<dbReference type="Proteomes" id="UP000730482">
    <property type="component" value="Unassembled WGS sequence"/>
</dbReference>
<keyword evidence="5 6" id="KW-0472">Membrane</keyword>
<comment type="caution">
    <text evidence="7">The sequence shown here is derived from an EMBL/GenBank/DDBJ whole genome shotgun (WGS) entry which is preliminary data.</text>
</comment>
<comment type="subcellular location">
    <subcellularLocation>
        <location evidence="1">Membrane</location>
        <topology evidence="1">Multi-pass membrane protein</topology>
    </subcellularLocation>
</comment>
<sequence>MVHAMTTTTPAAAAPAEAPLLLTTEAPRVLSFSDQAAFWANLGVSLIGFSSAAVVLLPTGYSPLPIPASLLAIALGTVAGMVMTAIAGVVGTRTGAPAMAVLRGLFGTRLSWLPSLANIFQMVGWGVYEITVIVQGVDAMPHTHGIPRPLLVLAAGALCTSMAIWPLSVLRALRKYVTGAVAVAMLYFTVQLLRNPIPHQTGTSWNGFFPAVDAALALSVSFLPMAADYMRHARSSNQAGGAAVVGYSITQFWCYAIGIVALLQAGPNGDVFHTMLGVTAGWVFFLVLVLRESDQSFANVYSTAMSIQNLLPRVDRRILAGGVGALVTVIALFVHDLGGFANFLGLIGSVFVPLAAVVGVDYFLGRGRQGRWDLSERSPARPAMLLPWALGFVVYQVLNPGSVDWWAHGWMHVQDWIHVHPGWWASASLYSFAAAALATGAIVALDRRRAPRTEQATPAEATA</sequence>
<feature type="transmembrane region" description="Helical" evidence="6">
    <location>
        <begin position="148"/>
        <end position="169"/>
    </location>
</feature>
<dbReference type="Pfam" id="PF02133">
    <property type="entry name" value="Transp_cyt_pur"/>
    <property type="match status" value="1"/>
</dbReference>
<feature type="transmembrane region" description="Helical" evidence="6">
    <location>
        <begin position="205"/>
        <end position="227"/>
    </location>
</feature>
<dbReference type="PANTHER" id="PTHR30569">
    <property type="entry name" value="CYTOSINE TRANSPORTER CODB"/>
    <property type="match status" value="1"/>
</dbReference>
<dbReference type="InterPro" id="IPR030191">
    <property type="entry name" value="CodB"/>
</dbReference>
<protein>
    <submittedName>
        <fullName evidence="7">Cytosine permease</fullName>
    </submittedName>
</protein>
<keyword evidence="3 6" id="KW-0812">Transmembrane</keyword>
<feature type="transmembrane region" description="Helical" evidence="6">
    <location>
        <begin position="340"/>
        <end position="364"/>
    </location>
</feature>
<evidence type="ECO:0000313" key="7">
    <source>
        <dbReference type="EMBL" id="MBS2551357.1"/>
    </source>
</evidence>
<feature type="transmembrane region" description="Helical" evidence="6">
    <location>
        <begin position="176"/>
        <end position="193"/>
    </location>
</feature>
<dbReference type="PANTHER" id="PTHR30569:SF0">
    <property type="entry name" value="CYTOSINE PERMEASE"/>
    <property type="match status" value="1"/>
</dbReference>
<evidence type="ECO:0000256" key="6">
    <source>
        <dbReference type="SAM" id="Phobius"/>
    </source>
</evidence>
<name>A0ABS5KZE3_9ACTN</name>
<feature type="transmembrane region" description="Helical" evidence="6">
    <location>
        <begin position="239"/>
        <end position="265"/>
    </location>
</feature>
<evidence type="ECO:0000256" key="5">
    <source>
        <dbReference type="ARBA" id="ARBA00023136"/>
    </source>
</evidence>
<feature type="transmembrane region" description="Helical" evidence="6">
    <location>
        <begin position="38"/>
        <end position="57"/>
    </location>
</feature>
<feature type="transmembrane region" description="Helical" evidence="6">
    <location>
        <begin position="69"/>
        <end position="90"/>
    </location>
</feature>
<feature type="transmembrane region" description="Helical" evidence="6">
    <location>
        <begin position="110"/>
        <end position="128"/>
    </location>
</feature>
<dbReference type="InterPro" id="IPR001248">
    <property type="entry name" value="Pur-cyt_permease"/>
</dbReference>